<evidence type="ECO:0000313" key="1">
    <source>
        <dbReference type="EMBL" id="KAH0872969.1"/>
    </source>
</evidence>
<dbReference type="Proteomes" id="UP000824890">
    <property type="component" value="Unassembled WGS sequence"/>
</dbReference>
<comment type="caution">
    <text evidence="1">The sequence shown here is derived from an EMBL/GenBank/DDBJ whole genome shotgun (WGS) entry which is preliminary data.</text>
</comment>
<keyword evidence="2" id="KW-1185">Reference proteome</keyword>
<evidence type="ECO:0000313" key="2">
    <source>
        <dbReference type="Proteomes" id="UP000824890"/>
    </source>
</evidence>
<gene>
    <name evidence="1" type="ORF">HID58_070331</name>
</gene>
<protein>
    <submittedName>
        <fullName evidence="1">Uncharacterized protein</fullName>
    </submittedName>
</protein>
<dbReference type="EMBL" id="JAGKQM010000016">
    <property type="protein sequence ID" value="KAH0872969.1"/>
    <property type="molecule type" value="Genomic_DNA"/>
</dbReference>
<reference evidence="1 2" key="1">
    <citation type="submission" date="2021-05" db="EMBL/GenBank/DDBJ databases">
        <title>Genome Assembly of Synthetic Allotetraploid Brassica napus Reveals Homoeologous Exchanges between Subgenomes.</title>
        <authorList>
            <person name="Davis J.T."/>
        </authorList>
    </citation>
    <scope>NUCLEOTIDE SEQUENCE [LARGE SCALE GENOMIC DNA]</scope>
    <source>
        <strain evidence="2">cv. Da-Ae</strain>
        <tissue evidence="1">Seedling</tissue>
    </source>
</reference>
<name>A0ABQ7YYF9_BRANA</name>
<accession>A0ABQ7YYF9</accession>
<proteinExistence type="predicted"/>
<organism evidence="1 2">
    <name type="scientific">Brassica napus</name>
    <name type="common">Rape</name>
    <dbReference type="NCBI Taxonomy" id="3708"/>
    <lineage>
        <taxon>Eukaryota</taxon>
        <taxon>Viridiplantae</taxon>
        <taxon>Streptophyta</taxon>
        <taxon>Embryophyta</taxon>
        <taxon>Tracheophyta</taxon>
        <taxon>Spermatophyta</taxon>
        <taxon>Magnoliopsida</taxon>
        <taxon>eudicotyledons</taxon>
        <taxon>Gunneridae</taxon>
        <taxon>Pentapetalae</taxon>
        <taxon>rosids</taxon>
        <taxon>malvids</taxon>
        <taxon>Brassicales</taxon>
        <taxon>Brassicaceae</taxon>
        <taxon>Brassiceae</taxon>
        <taxon>Brassica</taxon>
    </lineage>
</organism>
<sequence length="221" mass="24330">MKKAGELLGVNLVSLDAKTTLIQGSIGVQRLNTFKHLLKEGPDQDCGADGANPNRKFQLKVLENTNVNFPDVFGDVCDIKTTYNDETHAIQRVVVTVLIDRSHVKHLPTLQKYDRLHQKLEVASLDPKVIVATNINPKLVGGRLFLNATLECTSILTTNASLERTIESVAFAELKTYVLNSPPQVVLSFIAKDVVAKGLDHDIFVLSIRSSRLESSLKGML</sequence>